<sequence length="107" mass="12610">MFRDWVRLDGLNFRVFEFFLIILIFICFISSLVFVVPCWYAPFCSYFFCFLRNMTLKGTSHILLVPKVSVLLLHFSSSIFMFCLLLFLCPFLFNAFIFFHVGCVQSG</sequence>
<dbReference type="AlphaFoldDB" id="A0A922FGD7"/>
<evidence type="ECO:0000313" key="3">
    <source>
        <dbReference type="Proteomes" id="UP000811246"/>
    </source>
</evidence>
<dbReference type="EMBL" id="CM031827">
    <property type="protein sequence ID" value="KAG6719658.1"/>
    <property type="molecule type" value="Genomic_DNA"/>
</dbReference>
<keyword evidence="1" id="KW-1133">Transmembrane helix</keyword>
<dbReference type="Proteomes" id="UP000811246">
    <property type="component" value="Chromosome 3"/>
</dbReference>
<gene>
    <name evidence="2" type="ORF">I3842_03G017300</name>
</gene>
<proteinExistence type="predicted"/>
<evidence type="ECO:0000313" key="2">
    <source>
        <dbReference type="EMBL" id="KAG6719658.1"/>
    </source>
</evidence>
<keyword evidence="1" id="KW-0812">Transmembrane</keyword>
<accession>A0A922FGD7</accession>
<name>A0A922FGD7_CARIL</name>
<reference evidence="2" key="1">
    <citation type="submission" date="2021-01" db="EMBL/GenBank/DDBJ databases">
        <authorList>
            <person name="Lovell J.T."/>
            <person name="Bentley N."/>
            <person name="Bhattarai G."/>
            <person name="Jenkins J.W."/>
            <person name="Sreedasyam A."/>
            <person name="Alarcon Y."/>
            <person name="Bock C."/>
            <person name="Boston L."/>
            <person name="Carlson J."/>
            <person name="Cervantes K."/>
            <person name="Clermont K."/>
            <person name="Krom N."/>
            <person name="Kubenka K."/>
            <person name="Mamidi S."/>
            <person name="Mattison C."/>
            <person name="Monteros M."/>
            <person name="Pisani C."/>
            <person name="Plott C."/>
            <person name="Rajasekar S."/>
            <person name="Rhein H.S."/>
            <person name="Rohla C."/>
            <person name="Song M."/>
            <person name="Hilaire R.S."/>
            <person name="Shu S."/>
            <person name="Wells L."/>
            <person name="Wang X."/>
            <person name="Webber J."/>
            <person name="Heerema R.J."/>
            <person name="Klein P."/>
            <person name="Conner P."/>
            <person name="Grauke L."/>
            <person name="Grimwood J."/>
            <person name="Schmutz J."/>
            <person name="Randall J.J."/>
        </authorList>
    </citation>
    <scope>NUCLEOTIDE SEQUENCE</scope>
    <source>
        <tissue evidence="2">Leaf</tissue>
    </source>
</reference>
<comment type="caution">
    <text evidence="2">The sequence shown here is derived from an EMBL/GenBank/DDBJ whole genome shotgun (WGS) entry which is preliminary data.</text>
</comment>
<feature type="transmembrane region" description="Helical" evidence="1">
    <location>
        <begin position="70"/>
        <end position="99"/>
    </location>
</feature>
<protein>
    <submittedName>
        <fullName evidence="2">Uncharacterized protein</fullName>
    </submittedName>
</protein>
<keyword evidence="1" id="KW-0472">Membrane</keyword>
<feature type="transmembrane region" description="Helical" evidence="1">
    <location>
        <begin position="20"/>
        <end position="49"/>
    </location>
</feature>
<organism evidence="2 3">
    <name type="scientific">Carya illinoinensis</name>
    <name type="common">Pecan</name>
    <dbReference type="NCBI Taxonomy" id="32201"/>
    <lineage>
        <taxon>Eukaryota</taxon>
        <taxon>Viridiplantae</taxon>
        <taxon>Streptophyta</taxon>
        <taxon>Embryophyta</taxon>
        <taxon>Tracheophyta</taxon>
        <taxon>Spermatophyta</taxon>
        <taxon>Magnoliopsida</taxon>
        <taxon>eudicotyledons</taxon>
        <taxon>Gunneridae</taxon>
        <taxon>Pentapetalae</taxon>
        <taxon>rosids</taxon>
        <taxon>fabids</taxon>
        <taxon>Fagales</taxon>
        <taxon>Juglandaceae</taxon>
        <taxon>Carya</taxon>
    </lineage>
</organism>
<evidence type="ECO:0000256" key="1">
    <source>
        <dbReference type="SAM" id="Phobius"/>
    </source>
</evidence>